<protein>
    <submittedName>
        <fullName evidence="1">Uncharacterized protein</fullName>
    </submittedName>
</protein>
<comment type="caution">
    <text evidence="1">The sequence shown here is derived from an EMBL/GenBank/DDBJ whole genome shotgun (WGS) entry which is preliminary data.</text>
</comment>
<dbReference type="RefSeq" id="WP_084272662.1">
    <property type="nucleotide sequence ID" value="NZ_FWYE01000001.1"/>
</dbReference>
<sequence length="60" mass="6797">MYASNFIVVQFQYNFGTFYENLGNTEFLNFGTNYGTVFCTAIQKIEKFIGNNGFSLGDIS</sequence>
<dbReference type="EMBL" id="FWYE01000001">
    <property type="protein sequence ID" value="SMD30794.1"/>
    <property type="molecule type" value="Genomic_DNA"/>
</dbReference>
<evidence type="ECO:0000313" key="1">
    <source>
        <dbReference type="EMBL" id="SMD30794.1"/>
    </source>
</evidence>
<name>A0A8G2L7Y5_PICTO</name>
<organism evidence="1 2">
    <name type="scientific">Picrophilus torridus (strain ATCC 700027 / DSM 9790 / JCM 10055 / NBRC 100828 / KAW 2/3)</name>
    <dbReference type="NCBI Taxonomy" id="1122961"/>
    <lineage>
        <taxon>Archaea</taxon>
        <taxon>Methanobacteriati</taxon>
        <taxon>Thermoplasmatota</taxon>
        <taxon>Thermoplasmata</taxon>
        <taxon>Thermoplasmatales</taxon>
        <taxon>Picrophilaceae</taxon>
        <taxon>Picrophilus</taxon>
    </lineage>
</organism>
<keyword evidence="2" id="KW-1185">Reference proteome</keyword>
<dbReference type="Proteomes" id="UP000192315">
    <property type="component" value="Unassembled WGS sequence"/>
</dbReference>
<reference evidence="1 2" key="1">
    <citation type="submission" date="2017-04" db="EMBL/GenBank/DDBJ databases">
        <authorList>
            <person name="Varghese N."/>
            <person name="Submissions S."/>
        </authorList>
    </citation>
    <scope>NUCLEOTIDE SEQUENCE [LARGE SCALE GENOMIC DNA]</scope>
    <source>
        <strain evidence="1 2">DSM 9789</strain>
    </source>
</reference>
<proteinExistence type="predicted"/>
<accession>A0A8G2L7Y5</accession>
<gene>
    <name evidence="1" type="ORF">SAMN02745355_0705</name>
</gene>
<dbReference type="AlphaFoldDB" id="A0A8G2L7Y5"/>
<evidence type="ECO:0000313" key="2">
    <source>
        <dbReference type="Proteomes" id="UP000192315"/>
    </source>
</evidence>